<reference evidence="3 4" key="1">
    <citation type="submission" date="2013-08" db="EMBL/GenBank/DDBJ databases">
        <title>The genome sequence of Knoellia sinensis.</title>
        <authorList>
            <person name="Zhu W."/>
            <person name="Wang G."/>
        </authorList>
    </citation>
    <scope>NUCLEOTIDE SEQUENCE [LARGE SCALE GENOMIC DNA]</scope>
    <source>
        <strain evidence="3 4">KCTC 19936</strain>
    </source>
</reference>
<dbReference type="PANTHER" id="PTHR30408:SF12">
    <property type="entry name" value="TYPE I RESTRICTION ENZYME MJAVIII SPECIFICITY SUBUNIT"/>
    <property type="match status" value="1"/>
</dbReference>
<proteinExistence type="predicted"/>
<dbReference type="GO" id="GO:0009307">
    <property type="term" value="P:DNA restriction-modification system"/>
    <property type="evidence" value="ECO:0007669"/>
    <property type="project" value="UniProtKB-KW"/>
</dbReference>
<keyword evidence="4" id="KW-1185">Reference proteome</keyword>
<dbReference type="InterPro" id="IPR044946">
    <property type="entry name" value="Restrct_endonuc_typeI_TRD_sf"/>
</dbReference>
<comment type="caution">
    <text evidence="3">The sequence shown here is derived from an EMBL/GenBank/DDBJ whole genome shotgun (WGS) entry which is preliminary data.</text>
</comment>
<dbReference type="Proteomes" id="UP000030002">
    <property type="component" value="Unassembled WGS sequence"/>
</dbReference>
<organism evidence="3 4">
    <name type="scientific">Knoellia sinensis KCTC 19936</name>
    <dbReference type="NCBI Taxonomy" id="1385520"/>
    <lineage>
        <taxon>Bacteria</taxon>
        <taxon>Bacillati</taxon>
        <taxon>Actinomycetota</taxon>
        <taxon>Actinomycetes</taxon>
        <taxon>Micrococcales</taxon>
        <taxon>Intrasporangiaceae</taxon>
        <taxon>Knoellia</taxon>
    </lineage>
</organism>
<dbReference type="GO" id="GO:0003677">
    <property type="term" value="F:DNA binding"/>
    <property type="evidence" value="ECO:0007669"/>
    <property type="project" value="UniProtKB-KW"/>
</dbReference>
<evidence type="ECO:0000256" key="1">
    <source>
        <dbReference type="ARBA" id="ARBA00022747"/>
    </source>
</evidence>
<sequence length="381" mass="42172">MKVRKARIGEILELQRQPVEVDLAATYTPIGVRGFGRGLFQYDPVLGADLGKLRFFELERDRLVVSNIKGWEGAVAVTPNDESGRIASNRFLTYATRDHNVDLRFVASWLLSEEGIARLGAASPGSADRNRTLSIKNFEAIEVPLPPIVEQCRIATHLERVESASRARSEVDAKSARRVADLVEGAVASAAKAPRRAAADLLEIDRPWFDHEDGASYLPVGVRGFGRGMIRYPATTREGLSKLRYFHLVPDRLLVSNIKAWEGAVTTTKAEDSSRIASNRFLQYRLLGTDVLLEWVRLFLVSGEGLHQLQEASPGSADRNRTLSLATFSRIQIPVPTPEVQEQVARVARVHSSLTSIRSRRDVLGSALLPAARNEVFSSLR</sequence>
<dbReference type="RefSeq" id="WP_035913671.1">
    <property type="nucleotide sequence ID" value="NZ_AVPJ01000003.1"/>
</dbReference>
<gene>
    <name evidence="3" type="ORF">N802_08920</name>
</gene>
<dbReference type="OrthoDB" id="3197085at2"/>
<dbReference type="eggNOG" id="COG0732">
    <property type="taxonomic scope" value="Bacteria"/>
</dbReference>
<evidence type="ECO:0000313" key="4">
    <source>
        <dbReference type="Proteomes" id="UP000030002"/>
    </source>
</evidence>
<dbReference type="AlphaFoldDB" id="A0A0A0JEG5"/>
<dbReference type="EMBL" id="AVPJ01000003">
    <property type="protein sequence ID" value="KGN33986.1"/>
    <property type="molecule type" value="Genomic_DNA"/>
</dbReference>
<dbReference type="InterPro" id="IPR052021">
    <property type="entry name" value="Type-I_RS_S_subunit"/>
</dbReference>
<dbReference type="SUPFAM" id="SSF116734">
    <property type="entry name" value="DNA methylase specificity domain"/>
    <property type="match status" value="2"/>
</dbReference>
<dbReference type="PANTHER" id="PTHR30408">
    <property type="entry name" value="TYPE-1 RESTRICTION ENZYME ECOKI SPECIFICITY PROTEIN"/>
    <property type="match status" value="1"/>
</dbReference>
<evidence type="ECO:0000256" key="2">
    <source>
        <dbReference type="ARBA" id="ARBA00023125"/>
    </source>
</evidence>
<keyword evidence="1" id="KW-0680">Restriction system</keyword>
<evidence type="ECO:0008006" key="5">
    <source>
        <dbReference type="Google" id="ProtNLM"/>
    </source>
</evidence>
<dbReference type="Gene3D" id="3.90.220.20">
    <property type="entry name" value="DNA methylase specificity domains"/>
    <property type="match status" value="3"/>
</dbReference>
<protein>
    <recommendedName>
        <fullName evidence="5">Type I restriction modification DNA specificity domain-containing protein</fullName>
    </recommendedName>
</protein>
<dbReference type="STRING" id="1385520.N802_08920"/>
<keyword evidence="2" id="KW-0238">DNA-binding</keyword>
<name>A0A0A0JEG5_9MICO</name>
<evidence type="ECO:0000313" key="3">
    <source>
        <dbReference type="EMBL" id="KGN33986.1"/>
    </source>
</evidence>
<accession>A0A0A0JEG5</accession>